<dbReference type="PANTHER" id="PTHR46566:SF1">
    <property type="entry name" value="1-PHOSPHOFRUCTOKINASE"/>
    <property type="match status" value="1"/>
</dbReference>
<keyword evidence="4 10" id="KW-0808">Transferase</keyword>
<name>A0A7G9GWK3_9FUSO</name>
<comment type="catalytic activity">
    <reaction evidence="9 11">
        <text>beta-D-fructose 1-phosphate + ATP = beta-D-fructose 1,6-bisphosphate + ADP + H(+)</text>
        <dbReference type="Rhea" id="RHEA:14213"/>
        <dbReference type="ChEBI" id="CHEBI:15378"/>
        <dbReference type="ChEBI" id="CHEBI:30616"/>
        <dbReference type="ChEBI" id="CHEBI:32966"/>
        <dbReference type="ChEBI" id="CHEBI:138881"/>
        <dbReference type="ChEBI" id="CHEBI:456216"/>
        <dbReference type="EC" id="2.7.1.56"/>
    </reaction>
</comment>
<dbReference type="GO" id="GO:0005829">
    <property type="term" value="C:cytosol"/>
    <property type="evidence" value="ECO:0007669"/>
    <property type="project" value="TreeGrafter"/>
</dbReference>
<sequence>MIYTVTLNPAVDYYITMKEFKEGGLNSVTNGYTLAGGKGINVSKVLKNCGIDSTALGFVGGFTGDYIKKDLKTYGIIENFVELQNDTRINIKLKTDETESEIAGFSPEINEKDYNKFMESLKNISEGDMLILSGSVPKSLKETIYADIIESVPARVKIVLDTRGEPFKYALEKGVFLVKPNHVELEEFFNEKYNSLEEIINAGEKLRKLGSENVIISMGKDGSILITSNGYYIGNVPKGKLVSSVGAGDSMVAGTLYGLSKDMPIEKAYKYGIGAGSATAFKSGLANLEDIENLLDDINITGKK</sequence>
<feature type="domain" description="Carbohydrate kinase PfkB" evidence="12">
    <location>
        <begin position="9"/>
        <end position="287"/>
    </location>
</feature>
<dbReference type="KEGG" id="fho:H9Q81_09795"/>
<dbReference type="PIRSF" id="PIRSF000535">
    <property type="entry name" value="1PFK/6PFK/LacC"/>
    <property type="match status" value="1"/>
</dbReference>
<dbReference type="InterPro" id="IPR022463">
    <property type="entry name" value="1-PFruKinase"/>
</dbReference>
<keyword evidence="7 11" id="KW-0067">ATP-binding</keyword>
<comment type="similarity">
    <text evidence="1 11">Belongs to the carbohydrate kinase PfkB family.</text>
</comment>
<organism evidence="13 14">
    <name type="scientific">Fusobacterium hominis</name>
    <dbReference type="NCBI Taxonomy" id="2764326"/>
    <lineage>
        <taxon>Bacteria</taxon>
        <taxon>Fusobacteriati</taxon>
        <taxon>Fusobacteriota</taxon>
        <taxon>Fusobacteriia</taxon>
        <taxon>Fusobacteriales</taxon>
        <taxon>Fusobacteriaceae</taxon>
        <taxon>Fusobacterium</taxon>
    </lineage>
</organism>
<dbReference type="InterPro" id="IPR017583">
    <property type="entry name" value="Tagatose/fructose_Pkinase"/>
</dbReference>
<keyword evidence="5 11" id="KW-0547">Nucleotide-binding</keyword>
<evidence type="ECO:0000256" key="7">
    <source>
        <dbReference type="ARBA" id="ARBA00022840"/>
    </source>
</evidence>
<proteinExistence type="inferred from homology"/>
<keyword evidence="6 11" id="KW-0418">Kinase</keyword>
<evidence type="ECO:0000256" key="8">
    <source>
        <dbReference type="ARBA" id="ARBA00032802"/>
    </source>
</evidence>
<dbReference type="GO" id="GO:0044281">
    <property type="term" value="P:small molecule metabolic process"/>
    <property type="evidence" value="ECO:0007669"/>
    <property type="project" value="UniProtKB-ARBA"/>
</dbReference>
<evidence type="ECO:0000256" key="5">
    <source>
        <dbReference type="ARBA" id="ARBA00022741"/>
    </source>
</evidence>
<dbReference type="EC" id="2.7.1.56" evidence="2 11"/>
<evidence type="ECO:0000256" key="4">
    <source>
        <dbReference type="ARBA" id="ARBA00022679"/>
    </source>
</evidence>
<dbReference type="Proteomes" id="UP000515913">
    <property type="component" value="Chromosome"/>
</dbReference>
<dbReference type="Pfam" id="PF00294">
    <property type="entry name" value="PfkB"/>
    <property type="match status" value="1"/>
</dbReference>
<dbReference type="GO" id="GO:0016052">
    <property type="term" value="P:carbohydrate catabolic process"/>
    <property type="evidence" value="ECO:0007669"/>
    <property type="project" value="UniProtKB-ARBA"/>
</dbReference>
<dbReference type="InterPro" id="IPR029056">
    <property type="entry name" value="Ribokinase-like"/>
</dbReference>
<gene>
    <name evidence="13" type="primary">pfkB</name>
    <name evidence="13" type="ORF">H9Q81_09795</name>
</gene>
<reference evidence="13 14" key="1">
    <citation type="submission" date="2020-08" db="EMBL/GenBank/DDBJ databases">
        <authorList>
            <person name="Liu C."/>
            <person name="Sun Q."/>
        </authorList>
    </citation>
    <scope>NUCLEOTIDE SEQUENCE [LARGE SCALE GENOMIC DNA]</scope>
    <source>
        <strain evidence="13 14">NSJ-57</strain>
    </source>
</reference>
<dbReference type="InterPro" id="IPR011611">
    <property type="entry name" value="PfkB_dom"/>
</dbReference>
<dbReference type="InterPro" id="IPR002173">
    <property type="entry name" value="Carboh/pur_kinase_PfkB_CS"/>
</dbReference>
<dbReference type="FunFam" id="3.40.1190.20:FF:000001">
    <property type="entry name" value="Phosphofructokinase"/>
    <property type="match status" value="1"/>
</dbReference>
<dbReference type="PROSITE" id="PS00583">
    <property type="entry name" value="PFKB_KINASES_1"/>
    <property type="match status" value="1"/>
</dbReference>
<dbReference type="GO" id="GO:0008662">
    <property type="term" value="F:1-phosphofructokinase activity"/>
    <property type="evidence" value="ECO:0007669"/>
    <property type="project" value="UniProtKB-UniRule"/>
</dbReference>
<dbReference type="RefSeq" id="WP_101473701.1">
    <property type="nucleotide sequence ID" value="NZ_CP060637.1"/>
</dbReference>
<evidence type="ECO:0000256" key="11">
    <source>
        <dbReference type="RuleBase" id="RU369061"/>
    </source>
</evidence>
<dbReference type="CDD" id="cd01164">
    <property type="entry name" value="FruK_PfkB_like"/>
    <property type="match status" value="1"/>
</dbReference>
<dbReference type="NCBIfam" id="TIGR03828">
    <property type="entry name" value="pfkB"/>
    <property type="match status" value="1"/>
</dbReference>
<dbReference type="EMBL" id="CP060637">
    <property type="protein sequence ID" value="QNM15185.1"/>
    <property type="molecule type" value="Genomic_DNA"/>
</dbReference>
<evidence type="ECO:0000259" key="12">
    <source>
        <dbReference type="Pfam" id="PF00294"/>
    </source>
</evidence>
<dbReference type="NCBIfam" id="TIGR03168">
    <property type="entry name" value="1-PFK"/>
    <property type="match status" value="1"/>
</dbReference>
<dbReference type="PANTHER" id="PTHR46566">
    <property type="entry name" value="1-PHOSPHOFRUCTOKINASE-RELATED"/>
    <property type="match status" value="1"/>
</dbReference>
<dbReference type="Gene3D" id="3.40.1190.20">
    <property type="match status" value="1"/>
</dbReference>
<evidence type="ECO:0000313" key="14">
    <source>
        <dbReference type="Proteomes" id="UP000515913"/>
    </source>
</evidence>
<evidence type="ECO:0000256" key="10">
    <source>
        <dbReference type="PIRNR" id="PIRNR000535"/>
    </source>
</evidence>
<evidence type="ECO:0000256" key="2">
    <source>
        <dbReference type="ARBA" id="ARBA00012131"/>
    </source>
</evidence>
<accession>A0A7G9GWK3</accession>
<evidence type="ECO:0000256" key="3">
    <source>
        <dbReference type="ARBA" id="ARBA00013596"/>
    </source>
</evidence>
<evidence type="ECO:0000256" key="9">
    <source>
        <dbReference type="ARBA" id="ARBA00047745"/>
    </source>
</evidence>
<protein>
    <recommendedName>
        <fullName evidence="3 11">1-phosphofructokinase</fullName>
        <shortName evidence="11">Fru1PK</shortName>
        <ecNumber evidence="2 11">2.7.1.56</ecNumber>
    </recommendedName>
    <alternativeName>
        <fullName evidence="8 11">Fructose 1-phosphate kinase</fullName>
    </alternativeName>
</protein>
<evidence type="ECO:0000256" key="6">
    <source>
        <dbReference type="ARBA" id="ARBA00022777"/>
    </source>
</evidence>
<keyword evidence="14" id="KW-1185">Reference proteome</keyword>
<evidence type="ECO:0000313" key="13">
    <source>
        <dbReference type="EMBL" id="QNM15185.1"/>
    </source>
</evidence>
<dbReference type="SUPFAM" id="SSF53613">
    <property type="entry name" value="Ribokinase-like"/>
    <property type="match status" value="1"/>
</dbReference>
<evidence type="ECO:0000256" key="1">
    <source>
        <dbReference type="ARBA" id="ARBA00010688"/>
    </source>
</evidence>
<comment type="function">
    <text evidence="11">Catalyzes the ATP-dependent phosphorylation of fructose-l-phosphate to fructose-l,6-bisphosphate.</text>
</comment>
<dbReference type="AlphaFoldDB" id="A0A7G9GWK3"/>
<dbReference type="GO" id="GO:0005524">
    <property type="term" value="F:ATP binding"/>
    <property type="evidence" value="ECO:0007669"/>
    <property type="project" value="UniProtKB-UniRule"/>
</dbReference>